<gene>
    <name evidence="2" type="ORF">SAMN05661109_00247</name>
</gene>
<name>A0A1H9P875_9CORY</name>
<dbReference type="SUPFAM" id="SSF159659">
    <property type="entry name" value="Cgl1923-like"/>
    <property type="match status" value="1"/>
</dbReference>
<keyword evidence="2" id="KW-0436">Ligase</keyword>
<evidence type="ECO:0000313" key="2">
    <source>
        <dbReference type="EMBL" id="SER44412.1"/>
    </source>
</evidence>
<dbReference type="EMBL" id="FOGQ01000001">
    <property type="protein sequence ID" value="SER44412.1"/>
    <property type="molecule type" value="Genomic_DNA"/>
</dbReference>
<dbReference type="Gene3D" id="1.10.287.100">
    <property type="match status" value="1"/>
</dbReference>
<evidence type="ECO:0000313" key="3">
    <source>
        <dbReference type="Proteomes" id="UP000198929"/>
    </source>
</evidence>
<dbReference type="Proteomes" id="UP000198929">
    <property type="component" value="Unassembled WGS sequence"/>
</dbReference>
<proteinExistence type="predicted"/>
<dbReference type="AlphaFoldDB" id="A0A1H9P875"/>
<dbReference type="RefSeq" id="WP_092255008.1">
    <property type="nucleotide sequence ID" value="NZ_CP047199.1"/>
</dbReference>
<feature type="region of interest" description="Disordered" evidence="1">
    <location>
        <begin position="319"/>
        <end position="371"/>
    </location>
</feature>
<accession>A0A1H9P875</accession>
<protein>
    <submittedName>
        <fullName evidence="2">Predicted ATP-dependent carboligase, ATP-grasp superfamily</fullName>
    </submittedName>
</protein>
<feature type="region of interest" description="Disordered" evidence="1">
    <location>
        <begin position="15"/>
        <end position="35"/>
    </location>
</feature>
<dbReference type="Gene3D" id="3.40.50.10900">
    <property type="entry name" value="PAC-like subunit"/>
    <property type="match status" value="1"/>
</dbReference>
<keyword evidence="3" id="KW-1185">Reference proteome</keyword>
<organism evidence="2 3">
    <name type="scientific">Corynebacterium cystitidis DSM 20524</name>
    <dbReference type="NCBI Taxonomy" id="1121357"/>
    <lineage>
        <taxon>Bacteria</taxon>
        <taxon>Bacillati</taxon>
        <taxon>Actinomycetota</taxon>
        <taxon>Actinomycetes</taxon>
        <taxon>Mycobacteriales</taxon>
        <taxon>Corynebacteriaceae</taxon>
        <taxon>Corynebacterium</taxon>
    </lineage>
</organism>
<feature type="compositionally biased region" description="Acidic residues" evidence="1">
    <location>
        <begin position="361"/>
        <end position="371"/>
    </location>
</feature>
<reference evidence="3" key="1">
    <citation type="submission" date="2016-10" db="EMBL/GenBank/DDBJ databases">
        <authorList>
            <person name="Varghese N."/>
            <person name="Submissions S."/>
        </authorList>
    </citation>
    <scope>NUCLEOTIDE SEQUENCE [LARGE SCALE GENOMIC DNA]</scope>
    <source>
        <strain evidence="3">DSM 20524</strain>
    </source>
</reference>
<dbReference type="InterPro" id="IPR038389">
    <property type="entry name" value="PSMG2_sf"/>
</dbReference>
<dbReference type="InterPro" id="IPR019151">
    <property type="entry name" value="Proteasome_assmbl_chaperone_2"/>
</dbReference>
<dbReference type="STRING" id="1121357.SAMN05661109_00247"/>
<sequence length="371" mass="41244">MADDNRHMYEMEYPVPAISSEGSQGESSAPGEPTGPMMVVAMQGYADAGHAVESAAMHLKAALENKQVATFNTDELIDYRSRRPAVMMDNDELTHFEELDLDIRVLRDTKGKSFLLLSGPEPDLRWNAFSEAVGDLAEKFDVSRTICLYGAPMAVPHTRPLMVSAHGNDEAVISRMFTINSKWNVPGAAQLMIERELLKRGRKVSGFTAHVPHYMAQSPYPEATYQLLQSVSDSADLELPLKSLEHDITRVARQLTEQVSGSEEIMHVVTQLEQHYDTELEKYRKHHPDVLMPGEAQVPSSEEIGQAFENYLSALDDRDAPRNELPEAPPLFHFGDTSLFDDVKNSSGVDPDVQDAHPSAEDDDHDLGDDV</sequence>
<dbReference type="GO" id="GO:0016874">
    <property type="term" value="F:ligase activity"/>
    <property type="evidence" value="ECO:0007669"/>
    <property type="project" value="UniProtKB-KW"/>
</dbReference>
<evidence type="ECO:0000256" key="1">
    <source>
        <dbReference type="SAM" id="MobiDB-lite"/>
    </source>
</evidence>
<dbReference type="Pfam" id="PF09754">
    <property type="entry name" value="PAC2"/>
    <property type="match status" value="1"/>
</dbReference>